<dbReference type="Pfam" id="PF06687">
    <property type="entry name" value="SUR7"/>
    <property type="match status" value="1"/>
</dbReference>
<dbReference type="PANTHER" id="PTHR28019">
    <property type="entry name" value="CELL MEMBRANE PROTEIN YLR413W-RELATED"/>
    <property type="match status" value="1"/>
</dbReference>
<evidence type="ECO:0000313" key="3">
    <source>
        <dbReference type="EMBL" id="GMM35132.1"/>
    </source>
</evidence>
<evidence type="ECO:0000256" key="1">
    <source>
        <dbReference type="SAM" id="MobiDB-lite"/>
    </source>
</evidence>
<dbReference type="EMBL" id="BTFZ01000004">
    <property type="protein sequence ID" value="GMM35132.1"/>
    <property type="molecule type" value="Genomic_DNA"/>
</dbReference>
<name>A0AAV5QKI1_9ASCO</name>
<feature type="compositionally biased region" description="Polar residues" evidence="1">
    <location>
        <begin position="434"/>
        <end position="452"/>
    </location>
</feature>
<protein>
    <submittedName>
        <fullName evidence="3">Ecm7 protein</fullName>
    </submittedName>
</protein>
<dbReference type="GO" id="GO:0051285">
    <property type="term" value="C:cell cortex of cell tip"/>
    <property type="evidence" value="ECO:0007669"/>
    <property type="project" value="TreeGrafter"/>
</dbReference>
<evidence type="ECO:0000313" key="4">
    <source>
        <dbReference type="Proteomes" id="UP001360560"/>
    </source>
</evidence>
<dbReference type="PANTHER" id="PTHR28019:SF6">
    <property type="entry name" value="PROTEIN ECM7"/>
    <property type="match status" value="1"/>
</dbReference>
<dbReference type="AlphaFoldDB" id="A0AAV5QKI1"/>
<feature type="transmembrane region" description="Helical" evidence="2">
    <location>
        <begin position="294"/>
        <end position="318"/>
    </location>
</feature>
<dbReference type="GeneID" id="90073111"/>
<proteinExistence type="predicted"/>
<dbReference type="InterPro" id="IPR009571">
    <property type="entry name" value="SUR7/Rim9-like_fungi"/>
</dbReference>
<keyword evidence="2" id="KW-0472">Membrane</keyword>
<dbReference type="GO" id="GO:0005886">
    <property type="term" value="C:plasma membrane"/>
    <property type="evidence" value="ECO:0007669"/>
    <property type="project" value="InterPro"/>
</dbReference>
<gene>
    <name evidence="3" type="ORF">DASC09_024570</name>
</gene>
<dbReference type="GO" id="GO:0031505">
    <property type="term" value="P:fungal-type cell wall organization"/>
    <property type="evidence" value="ECO:0007669"/>
    <property type="project" value="TreeGrafter"/>
</dbReference>
<keyword evidence="2" id="KW-0812">Transmembrane</keyword>
<feature type="region of interest" description="Disordered" evidence="1">
    <location>
        <begin position="434"/>
        <end position="456"/>
    </location>
</feature>
<sequence>MKFLHHIPFLGNLAPRKRVLLGLRLMAFMVFTILNLVLLVGSVKNCLNIYIHKLQFSHLNVARGLYNALADNVNSERNSDDPYGPGFTTSEIQILVDYTSGEFDDSPQFLVSAIWNYCYGTYDSPDFDDFSDNFHNFLEYNDPGAEYQSPTVLSCSSPLQYYFNYRALLGQIGFTIILEYAYDGDYSSNAEYSALMQSVHRSMKILPNILIFAGVAQVFILLISVILYHILLNNNQNRNNLAILLQHINAALSSAIFVAVTVAVINLTIISFNLKSHVSDELGDFGISLHLGRVFFTTLWVLFATSFVNFCLWGGVAWCTVPDVELDHEEKFYRTNHRKSLQTLSALTGGWIEFPQSAGNTPATKYDEELKKNVTFMTRTNTGMSSAFYGPSTTTRSSSKKYLISPFTKGSFQTNNTTGSGNLGNIDTAYYSNYQSQSNDGGQSEESYQNPFMPTGHDSNGLKVFKSNSDLVSMVSENDTYANNIDYNQILESTNGMSYSGFGLRKNGTIKNNLTQGSNDASDIEQQFFTVQQYGYSESPK</sequence>
<reference evidence="3 4" key="1">
    <citation type="journal article" date="2023" name="Elife">
        <title>Identification of key yeast species and microbe-microbe interactions impacting larval growth of Drosophila in the wild.</title>
        <authorList>
            <person name="Mure A."/>
            <person name="Sugiura Y."/>
            <person name="Maeda R."/>
            <person name="Honda K."/>
            <person name="Sakurai N."/>
            <person name="Takahashi Y."/>
            <person name="Watada M."/>
            <person name="Katoh T."/>
            <person name="Gotoh A."/>
            <person name="Gotoh Y."/>
            <person name="Taniguchi I."/>
            <person name="Nakamura K."/>
            <person name="Hayashi T."/>
            <person name="Katayama T."/>
            <person name="Uemura T."/>
            <person name="Hattori Y."/>
        </authorList>
    </citation>
    <scope>NUCLEOTIDE SEQUENCE [LARGE SCALE GENOMIC DNA]</scope>
    <source>
        <strain evidence="3 4">SC-9</strain>
    </source>
</reference>
<evidence type="ECO:0000256" key="2">
    <source>
        <dbReference type="SAM" id="Phobius"/>
    </source>
</evidence>
<dbReference type="Proteomes" id="UP001360560">
    <property type="component" value="Unassembled WGS sequence"/>
</dbReference>
<keyword evidence="4" id="KW-1185">Reference proteome</keyword>
<feature type="transmembrane region" description="Helical" evidence="2">
    <location>
        <begin position="20"/>
        <end position="43"/>
    </location>
</feature>
<dbReference type="InterPro" id="IPR052413">
    <property type="entry name" value="SUR7_domain"/>
</dbReference>
<organism evidence="3 4">
    <name type="scientific">Saccharomycopsis crataegensis</name>
    <dbReference type="NCBI Taxonomy" id="43959"/>
    <lineage>
        <taxon>Eukaryota</taxon>
        <taxon>Fungi</taxon>
        <taxon>Dikarya</taxon>
        <taxon>Ascomycota</taxon>
        <taxon>Saccharomycotina</taxon>
        <taxon>Saccharomycetes</taxon>
        <taxon>Saccharomycopsidaceae</taxon>
        <taxon>Saccharomycopsis</taxon>
    </lineage>
</organism>
<feature type="transmembrane region" description="Helical" evidence="2">
    <location>
        <begin position="251"/>
        <end position="274"/>
    </location>
</feature>
<accession>A0AAV5QKI1</accession>
<feature type="transmembrane region" description="Helical" evidence="2">
    <location>
        <begin position="205"/>
        <end position="231"/>
    </location>
</feature>
<keyword evidence="2" id="KW-1133">Transmembrane helix</keyword>
<comment type="caution">
    <text evidence="3">The sequence shown here is derived from an EMBL/GenBank/DDBJ whole genome shotgun (WGS) entry which is preliminary data.</text>
</comment>
<dbReference type="RefSeq" id="XP_064852132.1">
    <property type="nucleotide sequence ID" value="XM_064996060.1"/>
</dbReference>